<protein>
    <submittedName>
        <fullName evidence="1">Uncharacterized protein</fullName>
    </submittedName>
</protein>
<evidence type="ECO:0000313" key="1">
    <source>
        <dbReference type="EMBL" id="MEK6467512.1"/>
    </source>
</evidence>
<sequence>LKLLVRRIDLGNRPSTRSFTLSRSRHAARQLTCSSIRLAKAQWCRVIGEAVVGGMMTARI</sequence>
<name>A0ABU9AM47_PSEA5</name>
<gene>
    <name evidence="1" type="ORF">WG925_27565</name>
</gene>
<reference evidence="1 2" key="1">
    <citation type="submission" date="2024-03" db="EMBL/GenBank/DDBJ databases">
        <title>Draft genome sequence of Pseudonocardia carboxydivorans JCM 14827.</title>
        <authorList>
            <person name="Duangmal K."/>
        </authorList>
    </citation>
    <scope>NUCLEOTIDE SEQUENCE [LARGE SCALE GENOMIC DNA]</scope>
    <source>
        <strain evidence="1 2">JCM 14827</strain>
    </source>
</reference>
<dbReference type="EMBL" id="JBBPIX010000032">
    <property type="protein sequence ID" value="MEK6467512.1"/>
    <property type="molecule type" value="Genomic_DNA"/>
</dbReference>
<accession>A0ABU9AM47</accession>
<dbReference type="Proteomes" id="UP001367513">
    <property type="component" value="Unassembled WGS sequence"/>
</dbReference>
<keyword evidence="2" id="KW-1185">Reference proteome</keyword>
<feature type="non-terminal residue" evidence="1">
    <location>
        <position position="1"/>
    </location>
</feature>
<comment type="caution">
    <text evidence="1">The sequence shown here is derived from an EMBL/GenBank/DDBJ whole genome shotgun (WGS) entry which is preliminary data.</text>
</comment>
<proteinExistence type="predicted"/>
<organism evidence="1 2">
    <name type="scientific">Pseudonocardia alni subsp. carboxydivorans</name>
    <dbReference type="NCBI Taxonomy" id="415010"/>
    <lineage>
        <taxon>Bacteria</taxon>
        <taxon>Bacillati</taxon>
        <taxon>Actinomycetota</taxon>
        <taxon>Actinomycetes</taxon>
        <taxon>Pseudonocardiales</taxon>
        <taxon>Pseudonocardiaceae</taxon>
        <taxon>Pseudonocardia</taxon>
    </lineage>
</organism>
<evidence type="ECO:0000313" key="2">
    <source>
        <dbReference type="Proteomes" id="UP001367513"/>
    </source>
</evidence>